<reference evidence="2 3" key="1">
    <citation type="submission" date="2016-11" db="EMBL/GenBank/DDBJ databases">
        <title>The macronuclear genome of Stentor coeruleus: a giant cell with tiny introns.</title>
        <authorList>
            <person name="Slabodnick M."/>
            <person name="Ruby J.G."/>
            <person name="Reiff S.B."/>
            <person name="Swart E.C."/>
            <person name="Gosai S."/>
            <person name="Prabakaran S."/>
            <person name="Witkowska E."/>
            <person name="Larue G.E."/>
            <person name="Fisher S."/>
            <person name="Freeman R.M."/>
            <person name="Gunawardena J."/>
            <person name="Chu W."/>
            <person name="Stover N.A."/>
            <person name="Gregory B.D."/>
            <person name="Nowacki M."/>
            <person name="Derisi J."/>
            <person name="Roy S.W."/>
            <person name="Marshall W.F."/>
            <person name="Sood P."/>
        </authorList>
    </citation>
    <scope>NUCLEOTIDE SEQUENCE [LARGE SCALE GENOMIC DNA]</scope>
    <source>
        <strain evidence="2">WM001</strain>
    </source>
</reference>
<dbReference type="Proteomes" id="UP000187209">
    <property type="component" value="Unassembled WGS sequence"/>
</dbReference>
<protein>
    <submittedName>
        <fullName evidence="2">Uncharacterized protein</fullName>
    </submittedName>
</protein>
<evidence type="ECO:0000313" key="3">
    <source>
        <dbReference type="Proteomes" id="UP000187209"/>
    </source>
</evidence>
<keyword evidence="1" id="KW-0175">Coiled coil</keyword>
<sequence>MNKYQDIEIRNTVSHMILPPLHTPKNSYISLYEKEDLGSETTKSKLTFKDFHTISELSIEENSKIQPKSDRILYSKTSEKHQASDFFLGAPNFEGLIQSLDRISKKNSEIREKELKEGESSSMSLKKDTYLFFKVHVKNKKPPLKVSIKRNVGIIKIYVSKKRLASNEYHDYIFSIDSFEIDDKNTVFTIDNIYLSAFGVTASEFTAYVKFGKSKHTLIENRSMPKMTTIEEYDNHTQKEDFRAKLNKRVEAIMKIRKMKLMQLAKSKNFIKINKNASQSIISKDTPKWEERKEVVFQRKNQNFADKLQRAKDLINKKILKQELKKQRYEEEKKRQNSIRFQKAWIAVISFWRSYEYLKKKFKITKEEKILDIKTSFAARLIQKNFKRFSKNLPQKDQVLLRARNCLIFLHNNKFKIEEKSIEKNLMEVIKTSNFYMQVYRKFRNYIIKVSMIQKKLKLFVIKIKRRKNEIVKAWNKVLSKLIMENTSSKANSKYAKVTSYMRDPIISKYYKNKSREFLKKIRLFLTSSKLLRKTGAKLCTKIIPPEFEYMPTEDELKKLIESAMTTKN</sequence>
<dbReference type="EMBL" id="MPUH01001322">
    <property type="protein sequence ID" value="OMJ68494.1"/>
    <property type="molecule type" value="Genomic_DNA"/>
</dbReference>
<evidence type="ECO:0000313" key="2">
    <source>
        <dbReference type="EMBL" id="OMJ68494.1"/>
    </source>
</evidence>
<gene>
    <name evidence="2" type="ORF">SteCoe_34035</name>
</gene>
<keyword evidence="3" id="KW-1185">Reference proteome</keyword>
<name>A0A1R2AVD4_9CILI</name>
<feature type="coiled-coil region" evidence="1">
    <location>
        <begin position="312"/>
        <end position="339"/>
    </location>
</feature>
<proteinExistence type="predicted"/>
<dbReference type="AlphaFoldDB" id="A0A1R2AVD4"/>
<accession>A0A1R2AVD4</accession>
<comment type="caution">
    <text evidence="2">The sequence shown here is derived from an EMBL/GenBank/DDBJ whole genome shotgun (WGS) entry which is preliminary data.</text>
</comment>
<organism evidence="2 3">
    <name type="scientific">Stentor coeruleus</name>
    <dbReference type="NCBI Taxonomy" id="5963"/>
    <lineage>
        <taxon>Eukaryota</taxon>
        <taxon>Sar</taxon>
        <taxon>Alveolata</taxon>
        <taxon>Ciliophora</taxon>
        <taxon>Postciliodesmatophora</taxon>
        <taxon>Heterotrichea</taxon>
        <taxon>Heterotrichida</taxon>
        <taxon>Stentoridae</taxon>
        <taxon>Stentor</taxon>
    </lineage>
</organism>
<evidence type="ECO:0000256" key="1">
    <source>
        <dbReference type="SAM" id="Coils"/>
    </source>
</evidence>